<dbReference type="InterPro" id="IPR004358">
    <property type="entry name" value="Sig_transdc_His_kin-like_C"/>
</dbReference>
<dbReference type="GO" id="GO:0000155">
    <property type="term" value="F:phosphorelay sensor kinase activity"/>
    <property type="evidence" value="ECO:0007669"/>
    <property type="project" value="InterPro"/>
</dbReference>
<dbReference type="Pfam" id="PF08447">
    <property type="entry name" value="PAS_3"/>
    <property type="match status" value="1"/>
</dbReference>
<protein>
    <recommendedName>
        <fullName evidence="2">histidine kinase</fullName>
        <ecNumber evidence="2">2.7.13.3</ecNumber>
    </recommendedName>
</protein>
<dbReference type="InterPro" id="IPR003661">
    <property type="entry name" value="HisK_dim/P_dom"/>
</dbReference>
<dbReference type="SUPFAM" id="SSF55781">
    <property type="entry name" value="GAF domain-like"/>
    <property type="match status" value="2"/>
</dbReference>
<dbReference type="SUPFAM" id="SSF55785">
    <property type="entry name" value="PYP-like sensor domain (PAS domain)"/>
    <property type="match status" value="3"/>
</dbReference>
<dbReference type="SMART" id="SM00065">
    <property type="entry name" value="GAF"/>
    <property type="match status" value="2"/>
</dbReference>
<dbReference type="EC" id="2.7.13.3" evidence="2"/>
<keyword evidence="7" id="KW-1133">Transmembrane helix</keyword>
<dbReference type="InterPro" id="IPR036890">
    <property type="entry name" value="HATPase_C_sf"/>
</dbReference>
<gene>
    <name evidence="11" type="ORF">OD750_009775</name>
</gene>
<dbReference type="Gene3D" id="3.30.450.40">
    <property type="match status" value="2"/>
</dbReference>
<dbReference type="InterPro" id="IPR052162">
    <property type="entry name" value="Sensor_kinase/Photoreceptor"/>
</dbReference>
<dbReference type="InterPro" id="IPR036097">
    <property type="entry name" value="HisK_dim/P_sf"/>
</dbReference>
<dbReference type="PROSITE" id="PS50109">
    <property type="entry name" value="HIS_KIN"/>
    <property type="match status" value="1"/>
</dbReference>
<feature type="transmembrane region" description="Helical" evidence="7">
    <location>
        <begin position="123"/>
        <end position="146"/>
    </location>
</feature>
<dbReference type="GO" id="GO:0005886">
    <property type="term" value="C:plasma membrane"/>
    <property type="evidence" value="ECO:0007669"/>
    <property type="project" value="UniProtKB-ARBA"/>
</dbReference>
<evidence type="ECO:0000256" key="5">
    <source>
        <dbReference type="ARBA" id="ARBA00022777"/>
    </source>
</evidence>
<dbReference type="PRINTS" id="PR00344">
    <property type="entry name" value="BCTRLSENSOR"/>
</dbReference>
<dbReference type="InterPro" id="IPR000700">
    <property type="entry name" value="PAS-assoc_C"/>
</dbReference>
<evidence type="ECO:0000259" key="9">
    <source>
        <dbReference type="PROSITE" id="PS50112"/>
    </source>
</evidence>
<evidence type="ECO:0000313" key="11">
    <source>
        <dbReference type="EMBL" id="MDC8012832.1"/>
    </source>
</evidence>
<organism evidence="11 12">
    <name type="scientific">Tahibacter soli</name>
    <dbReference type="NCBI Taxonomy" id="2983605"/>
    <lineage>
        <taxon>Bacteria</taxon>
        <taxon>Pseudomonadati</taxon>
        <taxon>Pseudomonadota</taxon>
        <taxon>Gammaproteobacteria</taxon>
        <taxon>Lysobacterales</taxon>
        <taxon>Rhodanobacteraceae</taxon>
        <taxon>Tahibacter</taxon>
    </lineage>
</organism>
<keyword evidence="7" id="KW-0472">Membrane</keyword>
<dbReference type="FunFam" id="3.30.565.10:FF:000006">
    <property type="entry name" value="Sensor histidine kinase WalK"/>
    <property type="match status" value="1"/>
</dbReference>
<comment type="caution">
    <text evidence="11">The sequence shown here is derived from an EMBL/GenBank/DDBJ whole genome shotgun (WGS) entry which is preliminary data.</text>
</comment>
<keyword evidence="4" id="KW-0808">Transferase</keyword>
<dbReference type="SMART" id="SM00091">
    <property type="entry name" value="PAS"/>
    <property type="match status" value="2"/>
</dbReference>
<dbReference type="PANTHER" id="PTHR43304">
    <property type="entry name" value="PHYTOCHROME-LIKE PROTEIN CPH1"/>
    <property type="match status" value="1"/>
</dbReference>
<evidence type="ECO:0000256" key="1">
    <source>
        <dbReference type="ARBA" id="ARBA00000085"/>
    </source>
</evidence>
<dbReference type="InterPro" id="IPR013656">
    <property type="entry name" value="PAS_4"/>
</dbReference>
<dbReference type="InterPro" id="IPR013655">
    <property type="entry name" value="PAS_fold_3"/>
</dbReference>
<name>A0A9X3YIE8_9GAMM</name>
<dbReference type="InterPro" id="IPR003594">
    <property type="entry name" value="HATPase_dom"/>
</dbReference>
<evidence type="ECO:0000256" key="6">
    <source>
        <dbReference type="SAM" id="Coils"/>
    </source>
</evidence>
<feature type="transmembrane region" description="Helical" evidence="7">
    <location>
        <begin position="152"/>
        <end position="174"/>
    </location>
</feature>
<evidence type="ECO:0000256" key="2">
    <source>
        <dbReference type="ARBA" id="ARBA00012438"/>
    </source>
</evidence>
<evidence type="ECO:0000256" key="4">
    <source>
        <dbReference type="ARBA" id="ARBA00022679"/>
    </source>
</evidence>
<dbReference type="CDD" id="cd00130">
    <property type="entry name" value="PAS"/>
    <property type="match status" value="3"/>
</dbReference>
<feature type="domain" description="PAS" evidence="9">
    <location>
        <begin position="1014"/>
        <end position="1084"/>
    </location>
</feature>
<dbReference type="SUPFAM" id="SSF55874">
    <property type="entry name" value="ATPase domain of HSP90 chaperone/DNA topoisomerase II/histidine kinase"/>
    <property type="match status" value="1"/>
</dbReference>
<dbReference type="Pfam" id="PF13185">
    <property type="entry name" value="GAF_2"/>
    <property type="match status" value="1"/>
</dbReference>
<keyword evidence="12" id="KW-1185">Reference proteome</keyword>
<feature type="transmembrane region" description="Helical" evidence="7">
    <location>
        <begin position="30"/>
        <end position="48"/>
    </location>
</feature>
<accession>A0A9X3YIE8</accession>
<keyword evidence="6" id="KW-0175">Coiled coil</keyword>
<dbReference type="SMART" id="SM00388">
    <property type="entry name" value="HisKA"/>
    <property type="match status" value="1"/>
</dbReference>
<dbReference type="InterPro" id="IPR001610">
    <property type="entry name" value="PAC"/>
</dbReference>
<reference evidence="11" key="1">
    <citation type="submission" date="2023-02" db="EMBL/GenBank/DDBJ databases">
        <title>Tahibacter soli sp. nov. isolated from soil.</title>
        <authorList>
            <person name="Baek J.H."/>
            <person name="Lee J.K."/>
            <person name="Choi D.G."/>
            <person name="Jeon C.O."/>
        </authorList>
    </citation>
    <scope>NUCLEOTIDE SEQUENCE</scope>
    <source>
        <strain evidence="11">BL</strain>
    </source>
</reference>
<proteinExistence type="predicted"/>
<dbReference type="Gene3D" id="3.30.450.20">
    <property type="entry name" value="PAS domain"/>
    <property type="match status" value="3"/>
</dbReference>
<dbReference type="Pfam" id="PF02518">
    <property type="entry name" value="HATPase_c"/>
    <property type="match status" value="1"/>
</dbReference>
<evidence type="ECO:0000256" key="7">
    <source>
        <dbReference type="SAM" id="Phobius"/>
    </source>
</evidence>
<evidence type="ECO:0000259" key="10">
    <source>
        <dbReference type="PROSITE" id="PS50113"/>
    </source>
</evidence>
<dbReference type="Gene3D" id="2.10.70.100">
    <property type="match status" value="1"/>
</dbReference>
<dbReference type="InterPro" id="IPR035965">
    <property type="entry name" value="PAS-like_dom_sf"/>
</dbReference>
<feature type="transmembrane region" description="Helical" evidence="7">
    <location>
        <begin position="90"/>
        <end position="111"/>
    </location>
</feature>
<dbReference type="NCBIfam" id="TIGR00229">
    <property type="entry name" value="sensory_box"/>
    <property type="match status" value="1"/>
</dbReference>
<feature type="domain" description="PAC" evidence="10">
    <location>
        <begin position="797"/>
        <end position="849"/>
    </location>
</feature>
<evidence type="ECO:0000313" key="12">
    <source>
        <dbReference type="Proteomes" id="UP001139971"/>
    </source>
</evidence>
<dbReference type="RefSeq" id="WP_263545250.1">
    <property type="nucleotide sequence ID" value="NZ_JAOVZO020000014.1"/>
</dbReference>
<feature type="transmembrane region" description="Helical" evidence="7">
    <location>
        <begin position="60"/>
        <end position="78"/>
    </location>
</feature>
<sequence length="1391" mass="151484">MRPLTSVALAFLATALYCVATGRERLGRLLALPVCLYAVAVLAAELVVPANAWTENRLVSLPNSALALSLGGIGVAVWPSRRESRVRSAITWTCGVMTVLIAITALCGRVFDIESIRSSSDALTSWLAALGYGSFGVGMLALLPATDRRRNWLPISIGVLTIAAGVTVWLVLIAQEEVRVGASTQTVLGFARHQVGRELDLIDDAMTRLADRLAAQGDENAFRREATIYLRDYPDVASLEWRHRAGAWSLARDGAAAADAAAHLHTITQGTRIAEAGGRTVIEFMWRNGGGTLAASMFLDPFMRRVLEPIDGRYAAELRSGDRRWFALGSPDLRWTHRASLRAGDETLTLAVAPQTVALGLVSSHQPDLVLLGGFGVAALLVLSLRLASQADESARRAERANVGLRDEIDAHRRTDAVLQTLRDRTDSVLATISDGFVTIDRDRRLTFVNASAAQMLALDPVAAVGQPFETSALLARYHEQLSATLLERRTADFEIVAHASRVIAVRAFAQPDGIALYLRDVSAEKEAALALAATLQRAERQAMQLRALRHVSLIASSKLGDPDLPNVLVEEVREAIGAHIGSATLDATCGASAATIVSLSDKYAQWRDAETAIGVHGDDRRGALRLSEAALAARGAREPGQLPLRGLLSVPLRDRRGGVIGVLQLSDRTEGDFTAEDELILLQFAQTFSISIGWSKLIDELFATQADLRTQLGVLARSRALLAEAERVAQLGSWEVELLPGGERRRTWSEQMFRLFGLEPGADPPNADAIWPLVNAQDSDKLNAAVARAFEHGEPFALDYRIVPLDGIQRWIHSEARVDAGTDEAPARIVGTSQDVTERKSAEQQAIARAEVLRAIASGAPLSQTLVAIAELYERRFPDAACSILLLEDGRLHTAAAPKLPEEYSRLIDGIEIGPAAGSCGTAAWRREQVIVSDVEHDPLWAPWRDAALRFGLRACWSTPVPDKDGNVVATFAVYYRQPREPVAAELEKIASVVAIAAIALDAERARARIADREQRLRSLFAYVPEAVYAIGADGRIVDCNHAALEMSGHARERILGRNFADFVAPESRDEAASCMSRALAGEVCRFDHEGVRPDGSRYNAATTTLPIVVDGETAGIYVIARDVTRHTQARVELETALRTTAANNRELEEFAFVASHDLQEPLRKVRAFGDRLRTHAGDTLDAQAVDYIERMRAAAERMQRLIDDLLAYSRVSTSSRSVSRVDLDQVLREVLVDLDARVAESGATVAFDTLPPIEADATQMRQLLQNLIANALKFRDPARAVRVEVRARPIAQPGSTIADWLRIEIEDNGIGFDNRYGERIFAPFQRLHGRNEYEGSGIGLAIVRRIVERHGGLLAAHGQPGLGARFTIEMPMRQTQPRTSNPATEGRHA</sequence>
<dbReference type="CDD" id="cd00082">
    <property type="entry name" value="HisKA"/>
    <property type="match status" value="1"/>
</dbReference>
<dbReference type="Gene3D" id="1.10.287.130">
    <property type="match status" value="1"/>
</dbReference>
<dbReference type="InterPro" id="IPR005467">
    <property type="entry name" value="His_kinase_dom"/>
</dbReference>
<feature type="domain" description="Histidine kinase" evidence="8">
    <location>
        <begin position="1155"/>
        <end position="1376"/>
    </location>
</feature>
<dbReference type="Pfam" id="PF08448">
    <property type="entry name" value="PAS_4"/>
    <property type="match status" value="2"/>
</dbReference>
<dbReference type="InterPro" id="IPR003018">
    <property type="entry name" value="GAF"/>
</dbReference>
<keyword evidence="5" id="KW-0418">Kinase</keyword>
<dbReference type="Gene3D" id="3.30.565.10">
    <property type="entry name" value="Histidine kinase-like ATPase, C-terminal domain"/>
    <property type="match status" value="1"/>
</dbReference>
<dbReference type="Pfam" id="PF01590">
    <property type="entry name" value="GAF"/>
    <property type="match status" value="1"/>
</dbReference>
<dbReference type="EMBL" id="JAOVZO020000014">
    <property type="protein sequence ID" value="MDC8012832.1"/>
    <property type="molecule type" value="Genomic_DNA"/>
</dbReference>
<dbReference type="PROSITE" id="PS50112">
    <property type="entry name" value="PAS"/>
    <property type="match status" value="1"/>
</dbReference>
<dbReference type="InterPro" id="IPR000014">
    <property type="entry name" value="PAS"/>
</dbReference>
<dbReference type="PANTHER" id="PTHR43304:SF1">
    <property type="entry name" value="PAC DOMAIN-CONTAINING PROTEIN"/>
    <property type="match status" value="1"/>
</dbReference>
<dbReference type="SMART" id="SM00086">
    <property type="entry name" value="PAC"/>
    <property type="match status" value="2"/>
</dbReference>
<dbReference type="PROSITE" id="PS50113">
    <property type="entry name" value="PAC"/>
    <property type="match status" value="1"/>
</dbReference>
<feature type="coiled-coil region" evidence="6">
    <location>
        <begin position="388"/>
        <end position="415"/>
    </location>
</feature>
<evidence type="ECO:0000259" key="8">
    <source>
        <dbReference type="PROSITE" id="PS50109"/>
    </source>
</evidence>
<keyword evidence="3" id="KW-0597">Phosphoprotein</keyword>
<dbReference type="InterPro" id="IPR029016">
    <property type="entry name" value="GAF-like_dom_sf"/>
</dbReference>
<dbReference type="SMART" id="SM00387">
    <property type="entry name" value="HATPase_c"/>
    <property type="match status" value="1"/>
</dbReference>
<evidence type="ECO:0000256" key="3">
    <source>
        <dbReference type="ARBA" id="ARBA00022553"/>
    </source>
</evidence>
<dbReference type="Pfam" id="PF00512">
    <property type="entry name" value="HisKA"/>
    <property type="match status" value="1"/>
</dbReference>
<dbReference type="Proteomes" id="UP001139971">
    <property type="component" value="Unassembled WGS sequence"/>
</dbReference>
<keyword evidence="7" id="KW-0812">Transmembrane</keyword>
<comment type="catalytic activity">
    <reaction evidence="1">
        <text>ATP + protein L-histidine = ADP + protein N-phospho-L-histidine.</text>
        <dbReference type="EC" id="2.7.13.3"/>
    </reaction>
</comment>
<dbReference type="SUPFAM" id="SSF47384">
    <property type="entry name" value="Homodimeric domain of signal transducing histidine kinase"/>
    <property type="match status" value="1"/>
</dbReference>